<dbReference type="GO" id="GO:0003341">
    <property type="term" value="P:cilium movement"/>
    <property type="evidence" value="ECO:0007669"/>
    <property type="project" value="TreeGrafter"/>
</dbReference>
<dbReference type="Gene3D" id="2.60.40.10">
    <property type="entry name" value="Immunoglobulins"/>
    <property type="match status" value="3"/>
</dbReference>
<evidence type="ECO:0000259" key="6">
    <source>
        <dbReference type="Pfam" id="PF22544"/>
    </source>
</evidence>
<dbReference type="InterPro" id="IPR013783">
    <property type="entry name" value="Ig-like_fold"/>
</dbReference>
<proteinExistence type="predicted"/>
<dbReference type="EMBL" id="MUZQ01001388">
    <property type="protein sequence ID" value="OWK49402.1"/>
    <property type="molecule type" value="Genomic_DNA"/>
</dbReference>
<dbReference type="InterPro" id="IPR053879">
    <property type="entry name" value="HYDIN_VesB_CFA65-like_Ig"/>
</dbReference>
<evidence type="ECO:0000256" key="4">
    <source>
        <dbReference type="ARBA" id="ARBA00023069"/>
    </source>
</evidence>
<reference evidence="7 8" key="1">
    <citation type="submission" date="2017-05" db="EMBL/GenBank/DDBJ databases">
        <title>Genome of assembly of the Bengalese finch, Lonchura striata domestica.</title>
        <authorList>
            <person name="Colquitt B.M."/>
            <person name="Brainard M.S."/>
        </authorList>
    </citation>
    <scope>NUCLEOTIDE SEQUENCE [LARGE SCALE GENOMIC DNA]</scope>
    <source>
        <strain evidence="7">White83orange57</strain>
    </source>
</reference>
<organism evidence="7 8">
    <name type="scientific">Lonchura striata</name>
    <name type="common">white-rumped munia</name>
    <dbReference type="NCBI Taxonomy" id="40157"/>
    <lineage>
        <taxon>Eukaryota</taxon>
        <taxon>Metazoa</taxon>
        <taxon>Chordata</taxon>
        <taxon>Craniata</taxon>
        <taxon>Vertebrata</taxon>
        <taxon>Euteleostomi</taxon>
        <taxon>Archelosauria</taxon>
        <taxon>Archosauria</taxon>
        <taxon>Dinosauria</taxon>
        <taxon>Saurischia</taxon>
        <taxon>Theropoda</taxon>
        <taxon>Coelurosauria</taxon>
        <taxon>Aves</taxon>
        <taxon>Neognathae</taxon>
        <taxon>Neoaves</taxon>
        <taxon>Telluraves</taxon>
        <taxon>Australaves</taxon>
        <taxon>Passeriformes</taxon>
        <taxon>Passeroidea</taxon>
        <taxon>Estrildidae</taxon>
        <taxon>Estrildinae</taxon>
        <taxon>Lonchura</taxon>
    </lineage>
</organism>
<dbReference type="InterPro" id="IPR033305">
    <property type="entry name" value="Hydin-like"/>
</dbReference>
<evidence type="ECO:0000313" key="8">
    <source>
        <dbReference type="Proteomes" id="UP000197619"/>
    </source>
</evidence>
<dbReference type="Pfam" id="PF22544">
    <property type="entry name" value="HYDIN_VesB_CFA65-like_Ig"/>
    <property type="match status" value="1"/>
</dbReference>
<comment type="caution">
    <text evidence="7">The sequence shown here is derived from an EMBL/GenBank/DDBJ whole genome shotgun (WGS) entry which is preliminary data.</text>
</comment>
<dbReference type="PANTHER" id="PTHR23053:SF0">
    <property type="entry name" value="HYDROCEPHALUS-INDUCING PROTEIN HOMOLOG"/>
    <property type="match status" value="1"/>
</dbReference>
<keyword evidence="4" id="KW-0969">Cilium</keyword>
<dbReference type="GO" id="GO:0005930">
    <property type="term" value="C:axoneme"/>
    <property type="evidence" value="ECO:0007669"/>
    <property type="project" value="TreeGrafter"/>
</dbReference>
<dbReference type="AlphaFoldDB" id="A0A218U7N8"/>
<dbReference type="PANTHER" id="PTHR23053">
    <property type="entry name" value="DLEC1 DELETED IN LUNG AND ESOPHAGEAL CANCER 1"/>
    <property type="match status" value="1"/>
</dbReference>
<keyword evidence="8" id="KW-1185">Reference proteome</keyword>
<gene>
    <name evidence="7" type="primary">HYDIN_3</name>
    <name evidence="7" type="ORF">RLOC_00000006</name>
</gene>
<evidence type="ECO:0000256" key="3">
    <source>
        <dbReference type="ARBA" id="ARBA00022490"/>
    </source>
</evidence>
<keyword evidence="3" id="KW-0963">Cytoplasm</keyword>
<feature type="non-terminal residue" evidence="7">
    <location>
        <position position="287"/>
    </location>
</feature>
<evidence type="ECO:0000256" key="2">
    <source>
        <dbReference type="ARBA" id="ARBA00004496"/>
    </source>
</evidence>
<name>A0A218U7N8_9PASE</name>
<evidence type="ECO:0000256" key="1">
    <source>
        <dbReference type="ARBA" id="ARBA00004138"/>
    </source>
</evidence>
<feature type="domain" description="HYDIN/VesB/CFA65-like Ig-like" evidence="6">
    <location>
        <begin position="90"/>
        <end position="188"/>
    </location>
</feature>
<comment type="subcellular location">
    <subcellularLocation>
        <location evidence="1">Cell projection</location>
        <location evidence="1">Cilium</location>
    </subcellularLocation>
    <subcellularLocation>
        <location evidence="2">Cytoplasm</location>
    </subcellularLocation>
</comment>
<accession>A0A218U7N8</accession>
<dbReference type="GO" id="GO:1904158">
    <property type="term" value="P:axonemal central apparatus assembly"/>
    <property type="evidence" value="ECO:0007669"/>
    <property type="project" value="TreeGrafter"/>
</dbReference>
<keyword evidence="5" id="KW-0966">Cell projection</keyword>
<dbReference type="Proteomes" id="UP000197619">
    <property type="component" value="Unassembled WGS sequence"/>
</dbReference>
<evidence type="ECO:0000313" key="7">
    <source>
        <dbReference type="EMBL" id="OWK49402.1"/>
    </source>
</evidence>
<evidence type="ECO:0000256" key="5">
    <source>
        <dbReference type="ARBA" id="ARBA00023273"/>
    </source>
</evidence>
<protein>
    <submittedName>
        <fullName evidence="7">Hydrocephalus-inducing</fullName>
    </submittedName>
</protein>
<sequence>MSDITVCFQWKAVDSGQEEDQLELSLQNEMAEVREDPMVLSDGIFSLEPKEGEIRPNFWAEISVSFKPQEARAYERAVYCDISGEGLGPRLHSYFEELNIGEVSIRVTHRYKAVLLNKGPIDASFSLIPPSTAMGSFFSFLPQEGIVAPHGLQVIQISFCPTMLGQFKEEFCFYVHKSPKPVTLTIRGSVMGPTFHFDVPALHFGDISCGFPRTLKCRLSNTSLIPMVFNLRIPGDGLGEPSIDVSVNILNPSSQVWRKEAQSPTRPREFTISPCRGSIRALGAQDI</sequence>